<protein>
    <submittedName>
        <fullName evidence="1">Unnamed protein product</fullName>
    </submittedName>
</protein>
<evidence type="ECO:0000313" key="2">
    <source>
        <dbReference type="Proteomes" id="UP001165101"/>
    </source>
</evidence>
<dbReference type="Proteomes" id="UP001165101">
    <property type="component" value="Unassembled WGS sequence"/>
</dbReference>
<gene>
    <name evidence="1" type="ORF">Cboi01_000057700</name>
</gene>
<evidence type="ECO:0000313" key="1">
    <source>
        <dbReference type="EMBL" id="GME87828.1"/>
    </source>
</evidence>
<organism evidence="1 2">
    <name type="scientific">Candida boidinii</name>
    <name type="common">Yeast</name>
    <dbReference type="NCBI Taxonomy" id="5477"/>
    <lineage>
        <taxon>Eukaryota</taxon>
        <taxon>Fungi</taxon>
        <taxon>Dikarya</taxon>
        <taxon>Ascomycota</taxon>
        <taxon>Saccharomycotina</taxon>
        <taxon>Pichiomycetes</taxon>
        <taxon>Pichiales</taxon>
        <taxon>Pichiaceae</taxon>
        <taxon>Ogataea</taxon>
        <taxon>Ogataea/Candida clade</taxon>
    </lineage>
</organism>
<proteinExistence type="predicted"/>
<dbReference type="EMBL" id="BSXV01000165">
    <property type="protein sequence ID" value="GME87828.1"/>
    <property type="molecule type" value="Genomic_DNA"/>
</dbReference>
<accession>A0ACB5TFU4</accession>
<name>A0ACB5TFU4_CANBO</name>
<comment type="caution">
    <text evidence="1">The sequence shown here is derived from an EMBL/GenBank/DDBJ whole genome shotgun (WGS) entry which is preliminary data.</text>
</comment>
<reference evidence="1" key="1">
    <citation type="submission" date="2023-04" db="EMBL/GenBank/DDBJ databases">
        <title>Candida boidinii NBRC 1967.</title>
        <authorList>
            <person name="Ichikawa N."/>
            <person name="Sato H."/>
            <person name="Tonouchi N."/>
        </authorList>
    </citation>
    <scope>NUCLEOTIDE SEQUENCE</scope>
    <source>
        <strain evidence="1">NBRC 1967</strain>
    </source>
</reference>
<keyword evidence="2" id="KW-1185">Reference proteome</keyword>
<sequence length="69" mass="7336">MACPKPVPALKLQAANQSPAYSHQSPEKLGAGQQARPRAMAHCFQAGKLLTAPDNTELTLLPTKKQNNG</sequence>